<dbReference type="EMBL" id="LKAM01000004">
    <property type="protein sequence ID" value="KUM49087.1"/>
    <property type="molecule type" value="Genomic_DNA"/>
</dbReference>
<comment type="caution">
    <text evidence="1">The sequence shown here is derived from an EMBL/GenBank/DDBJ whole genome shotgun (WGS) entry which is preliminary data.</text>
</comment>
<organism evidence="1">
    <name type="scientific">Picea glauca</name>
    <name type="common">White spruce</name>
    <name type="synonym">Pinus glauca</name>
    <dbReference type="NCBI Taxonomy" id="3330"/>
    <lineage>
        <taxon>Eukaryota</taxon>
        <taxon>Viridiplantae</taxon>
        <taxon>Streptophyta</taxon>
        <taxon>Embryophyta</taxon>
        <taxon>Tracheophyta</taxon>
        <taxon>Spermatophyta</taxon>
        <taxon>Pinopsida</taxon>
        <taxon>Pinidae</taxon>
        <taxon>Conifers I</taxon>
        <taxon>Pinales</taxon>
        <taxon>Pinaceae</taxon>
        <taxon>Picea</taxon>
    </lineage>
</organism>
<name>A0A117NHX8_PICGL</name>
<keyword evidence="1" id="KW-0496">Mitochondrion</keyword>
<evidence type="ECO:0000313" key="1">
    <source>
        <dbReference type="EMBL" id="KUM49087.1"/>
    </source>
</evidence>
<sequence length="54" mass="5606">MLVNNMAPKCLLVGSHGNITDIVQRIAGDLLTLGISCDVVLILSASDAGLLSRL</sequence>
<dbReference type="AlphaFoldDB" id="A0A117NHX8"/>
<protein>
    <submittedName>
        <fullName evidence="1">Uncharacterized protein</fullName>
    </submittedName>
</protein>
<proteinExistence type="predicted"/>
<accession>A0A117NHX8</accession>
<gene>
    <name evidence="1" type="ORF">ABT39_MTgene4424</name>
</gene>
<geneLocation type="mitochondrion" evidence="1"/>
<reference evidence="1" key="1">
    <citation type="journal article" date="2015" name="Genome Biol. Evol.">
        <title>Organellar Genomes of White Spruce (Picea glauca): Assembly and Annotation.</title>
        <authorList>
            <person name="Jackman S.D."/>
            <person name="Warren R.L."/>
            <person name="Gibb E.A."/>
            <person name="Vandervalk B.P."/>
            <person name="Mohamadi H."/>
            <person name="Chu J."/>
            <person name="Raymond A."/>
            <person name="Pleasance S."/>
            <person name="Coope R."/>
            <person name="Wildung M.R."/>
            <person name="Ritland C.E."/>
            <person name="Bousquet J."/>
            <person name="Jones S.J."/>
            <person name="Bohlmann J."/>
            <person name="Birol I."/>
        </authorList>
    </citation>
    <scope>NUCLEOTIDE SEQUENCE [LARGE SCALE GENOMIC DNA]</scope>
    <source>
        <tissue evidence="1">Flushing bud</tissue>
    </source>
</reference>